<protein>
    <submittedName>
        <fullName evidence="3">Pectate lyase</fullName>
    </submittedName>
</protein>
<keyword evidence="2" id="KW-1185">Reference proteome</keyword>
<gene>
    <name evidence="1" type="ORF">OFLC_LOCUS5442</name>
</gene>
<accession>A0A183HD83</accession>
<reference evidence="1 2" key="2">
    <citation type="submission" date="2018-11" db="EMBL/GenBank/DDBJ databases">
        <authorList>
            <consortium name="Pathogen Informatics"/>
        </authorList>
    </citation>
    <scope>NUCLEOTIDE SEQUENCE [LARGE SCALE GENOMIC DNA]</scope>
</reference>
<evidence type="ECO:0000313" key="2">
    <source>
        <dbReference type="Proteomes" id="UP000267606"/>
    </source>
</evidence>
<evidence type="ECO:0000313" key="1">
    <source>
        <dbReference type="EMBL" id="VDO43181.1"/>
    </source>
</evidence>
<dbReference type="AlphaFoldDB" id="A0A183HD83"/>
<proteinExistence type="predicted"/>
<reference evidence="3" key="1">
    <citation type="submission" date="2016-06" db="UniProtKB">
        <authorList>
            <consortium name="WormBaseParasite"/>
        </authorList>
    </citation>
    <scope>IDENTIFICATION</scope>
</reference>
<dbReference type="WBParaSite" id="OFLC_0000544401-mRNA-1">
    <property type="protein sequence ID" value="OFLC_0000544401-mRNA-1"/>
    <property type="gene ID" value="OFLC_0000544401"/>
</dbReference>
<evidence type="ECO:0000313" key="3">
    <source>
        <dbReference type="WBParaSite" id="OFLC_0000544401-mRNA-1"/>
    </source>
</evidence>
<dbReference type="EMBL" id="UZAJ01004684">
    <property type="protein sequence ID" value="VDO43181.1"/>
    <property type="molecule type" value="Genomic_DNA"/>
</dbReference>
<dbReference type="Proteomes" id="UP000267606">
    <property type="component" value="Unassembled WGS sequence"/>
</dbReference>
<organism evidence="3">
    <name type="scientific">Onchocerca flexuosa</name>
    <dbReference type="NCBI Taxonomy" id="387005"/>
    <lineage>
        <taxon>Eukaryota</taxon>
        <taxon>Metazoa</taxon>
        <taxon>Ecdysozoa</taxon>
        <taxon>Nematoda</taxon>
        <taxon>Chromadorea</taxon>
        <taxon>Rhabditida</taxon>
        <taxon>Spirurina</taxon>
        <taxon>Spiruromorpha</taxon>
        <taxon>Filarioidea</taxon>
        <taxon>Onchocercidae</taxon>
        <taxon>Onchocerca</taxon>
    </lineage>
</organism>
<sequence>MGKDGRDGGGERPILISSRVELNEGYLGRNGVLFYQNALSKTTVHLSNIINEGALEQNIIDPNSTDRCRSQSNGSIVSFAHTRFMPHLLIS</sequence>
<name>A0A183HD83_9BILA</name>